<sequence>MYHMGIAETRINVISRRFADASPFHTLWLHELEVPIFASLTITSPNRYVICCLVDGHIVAIDSTGSVMWRVCILLLIVSCLCDFAPQKLYFLFCHHDES</sequence>
<dbReference type="EMBL" id="CM047748">
    <property type="protein sequence ID" value="KAJ0014275.1"/>
    <property type="molecule type" value="Genomic_DNA"/>
</dbReference>
<proteinExistence type="predicted"/>
<evidence type="ECO:0000313" key="1">
    <source>
        <dbReference type="EMBL" id="KAJ0014275.1"/>
    </source>
</evidence>
<accession>A0ACC0XAK8</accession>
<keyword evidence="2" id="KW-1185">Reference proteome</keyword>
<dbReference type="Proteomes" id="UP001163603">
    <property type="component" value="Chromosome 13"/>
</dbReference>
<comment type="caution">
    <text evidence="1">The sequence shown here is derived from an EMBL/GenBank/DDBJ whole genome shotgun (WGS) entry which is preliminary data.</text>
</comment>
<gene>
    <name evidence="1" type="ORF">Pint_20853</name>
</gene>
<reference evidence="2" key="1">
    <citation type="journal article" date="2023" name="G3 (Bethesda)">
        <title>Genome assembly and association tests identify interacting loci associated with vigor, precocity, and sex in interspecific pistachio rootstocks.</title>
        <authorList>
            <person name="Palmer W."/>
            <person name="Jacygrad E."/>
            <person name="Sagayaradj S."/>
            <person name="Cavanaugh K."/>
            <person name="Han R."/>
            <person name="Bertier L."/>
            <person name="Beede B."/>
            <person name="Kafkas S."/>
            <person name="Golino D."/>
            <person name="Preece J."/>
            <person name="Michelmore R."/>
        </authorList>
    </citation>
    <scope>NUCLEOTIDE SEQUENCE [LARGE SCALE GENOMIC DNA]</scope>
</reference>
<evidence type="ECO:0000313" key="2">
    <source>
        <dbReference type="Proteomes" id="UP001163603"/>
    </source>
</evidence>
<name>A0ACC0XAK8_9ROSI</name>
<organism evidence="1 2">
    <name type="scientific">Pistacia integerrima</name>
    <dbReference type="NCBI Taxonomy" id="434235"/>
    <lineage>
        <taxon>Eukaryota</taxon>
        <taxon>Viridiplantae</taxon>
        <taxon>Streptophyta</taxon>
        <taxon>Embryophyta</taxon>
        <taxon>Tracheophyta</taxon>
        <taxon>Spermatophyta</taxon>
        <taxon>Magnoliopsida</taxon>
        <taxon>eudicotyledons</taxon>
        <taxon>Gunneridae</taxon>
        <taxon>Pentapetalae</taxon>
        <taxon>rosids</taxon>
        <taxon>malvids</taxon>
        <taxon>Sapindales</taxon>
        <taxon>Anacardiaceae</taxon>
        <taxon>Pistacia</taxon>
    </lineage>
</organism>
<protein>
    <submittedName>
        <fullName evidence="1">Uncharacterized protein</fullName>
    </submittedName>
</protein>